<keyword evidence="4" id="KW-0479">Metal-binding</keyword>
<reference evidence="10 11" key="1">
    <citation type="journal article" date="2016" name="Nat. Commun.">
        <title>Thousands of microbial genomes shed light on interconnected biogeochemical processes in an aquifer system.</title>
        <authorList>
            <person name="Anantharaman K."/>
            <person name="Brown C.T."/>
            <person name="Hug L.A."/>
            <person name="Sharon I."/>
            <person name="Castelle C.J."/>
            <person name="Probst A.J."/>
            <person name="Thomas B.C."/>
            <person name="Singh A."/>
            <person name="Wilkins M.J."/>
            <person name="Karaoz U."/>
            <person name="Brodie E.L."/>
            <person name="Williams K.H."/>
            <person name="Hubbard S.S."/>
            <person name="Banfield J.F."/>
        </authorList>
    </citation>
    <scope>NUCLEOTIDE SEQUENCE [LARGE SCALE GENOMIC DNA]</scope>
</reference>
<organism evidence="10 11">
    <name type="scientific">Candidatus Kaiserbacteria bacterium RIFCSPHIGHO2_01_FULL_56_24</name>
    <dbReference type="NCBI Taxonomy" id="1798487"/>
    <lineage>
        <taxon>Bacteria</taxon>
        <taxon>Candidatus Kaiseribacteriota</taxon>
    </lineage>
</organism>
<dbReference type="InterPro" id="IPR015421">
    <property type="entry name" value="PyrdxlP-dep_Trfase_major"/>
</dbReference>
<dbReference type="Gene3D" id="1.10.260.50">
    <property type="match status" value="1"/>
</dbReference>
<evidence type="ECO:0000256" key="4">
    <source>
        <dbReference type="ARBA" id="ARBA00022723"/>
    </source>
</evidence>
<dbReference type="PANTHER" id="PTHR11601:SF34">
    <property type="entry name" value="CYSTEINE DESULFURASE"/>
    <property type="match status" value="1"/>
</dbReference>
<keyword evidence="7" id="KW-0411">Iron-sulfur</keyword>
<dbReference type="InterPro" id="IPR000192">
    <property type="entry name" value="Aminotrans_V_dom"/>
</dbReference>
<evidence type="ECO:0000256" key="1">
    <source>
        <dbReference type="ARBA" id="ARBA00001933"/>
    </source>
</evidence>
<dbReference type="Gene3D" id="3.90.1150.10">
    <property type="entry name" value="Aspartate Aminotransferase, domain 1"/>
    <property type="match status" value="1"/>
</dbReference>
<dbReference type="GO" id="GO:0046872">
    <property type="term" value="F:metal ion binding"/>
    <property type="evidence" value="ECO:0007669"/>
    <property type="project" value="UniProtKB-KW"/>
</dbReference>
<keyword evidence="5" id="KW-0663">Pyridoxal phosphate</keyword>
<accession>A0A1F6DH65</accession>
<dbReference type="PIRSF" id="PIRSF005572">
    <property type="entry name" value="NifS"/>
    <property type="match status" value="1"/>
</dbReference>
<dbReference type="InterPro" id="IPR015422">
    <property type="entry name" value="PyrdxlP-dep_Trfase_small"/>
</dbReference>
<dbReference type="EMBL" id="MFLA01000001">
    <property type="protein sequence ID" value="OGG60809.1"/>
    <property type="molecule type" value="Genomic_DNA"/>
</dbReference>
<keyword evidence="3" id="KW-0808">Transferase</keyword>
<evidence type="ECO:0000259" key="9">
    <source>
        <dbReference type="Pfam" id="PF00266"/>
    </source>
</evidence>
<evidence type="ECO:0000256" key="3">
    <source>
        <dbReference type="ARBA" id="ARBA00022679"/>
    </source>
</evidence>
<comment type="cofactor">
    <cofactor evidence="1">
        <name>pyridoxal 5'-phosphate</name>
        <dbReference type="ChEBI" id="CHEBI:597326"/>
    </cofactor>
</comment>
<name>A0A1F6DH65_9BACT</name>
<evidence type="ECO:0000256" key="7">
    <source>
        <dbReference type="ARBA" id="ARBA00023014"/>
    </source>
</evidence>
<evidence type="ECO:0000256" key="6">
    <source>
        <dbReference type="ARBA" id="ARBA00023004"/>
    </source>
</evidence>
<dbReference type="SUPFAM" id="SSF53383">
    <property type="entry name" value="PLP-dependent transferases"/>
    <property type="match status" value="1"/>
</dbReference>
<comment type="caution">
    <text evidence="10">The sequence shown here is derived from an EMBL/GenBank/DDBJ whole genome shotgun (WGS) entry which is preliminary data.</text>
</comment>
<dbReference type="Proteomes" id="UP000176377">
    <property type="component" value="Unassembled WGS sequence"/>
</dbReference>
<dbReference type="Pfam" id="PF00266">
    <property type="entry name" value="Aminotran_5"/>
    <property type="match status" value="1"/>
</dbReference>
<dbReference type="GO" id="GO:0051536">
    <property type="term" value="F:iron-sulfur cluster binding"/>
    <property type="evidence" value="ECO:0007669"/>
    <property type="project" value="UniProtKB-KW"/>
</dbReference>
<evidence type="ECO:0000313" key="11">
    <source>
        <dbReference type="Proteomes" id="UP000176377"/>
    </source>
</evidence>
<sequence>MWFSAKKRIYLDYASATPVLPQAQKAVADAWKSFGNPGSIHADGVEAQKSLDSSRESIAHELACKSREVIFTSGGTEGNNLAILGLTRRLQCQGDTLTSTHWVVSSIEHPSVLECFMEIERLGGKVTHVDPDKRGIIWPKAVVEAMKPHTVFVSIGWANSEIGVVQPIRDISRAVREKKEEVIFHTDAGQAPLYLSPHVHTLGVDLMTLDSGKFYGPRGVGALYISNRTELAPILLGGGQERGLRAGTENVALAAGFAAALSIVSSERNTESHRLGKLRDDFARDITAHIPEAVINGDPKRLVPHMLNISIPGIQSEYVTLALDAVGVSISTKSACREGEDRRSRVVEMLTDEAWRAENTLRFSLGRETSERDLKDAAAKLFAIIEKNKT</sequence>
<evidence type="ECO:0000313" key="10">
    <source>
        <dbReference type="EMBL" id="OGG60809.1"/>
    </source>
</evidence>
<proteinExistence type="inferred from homology"/>
<comment type="similarity">
    <text evidence="2">Belongs to the class-V pyridoxal-phosphate-dependent aminotransferase family. NifS/IscS subfamily.</text>
</comment>
<protein>
    <recommendedName>
        <fullName evidence="9">Aminotransferase class V domain-containing protein</fullName>
    </recommendedName>
</protein>
<dbReference type="InterPro" id="IPR015424">
    <property type="entry name" value="PyrdxlP-dep_Trfase"/>
</dbReference>
<evidence type="ECO:0000256" key="8">
    <source>
        <dbReference type="ARBA" id="ARBA00050776"/>
    </source>
</evidence>
<dbReference type="GO" id="GO:0031071">
    <property type="term" value="F:cysteine desulfurase activity"/>
    <property type="evidence" value="ECO:0007669"/>
    <property type="project" value="UniProtKB-EC"/>
</dbReference>
<dbReference type="PANTHER" id="PTHR11601">
    <property type="entry name" value="CYSTEINE DESULFURYLASE FAMILY MEMBER"/>
    <property type="match status" value="1"/>
</dbReference>
<feature type="domain" description="Aminotransferase class V" evidence="9">
    <location>
        <begin position="9"/>
        <end position="375"/>
    </location>
</feature>
<dbReference type="Gene3D" id="3.40.640.10">
    <property type="entry name" value="Type I PLP-dependent aspartate aminotransferase-like (Major domain)"/>
    <property type="match status" value="1"/>
</dbReference>
<gene>
    <name evidence="10" type="ORF">A2765_01715</name>
</gene>
<dbReference type="AlphaFoldDB" id="A0A1F6DH65"/>
<comment type="catalytic activity">
    <reaction evidence="8">
        <text>(sulfur carrier)-H + L-cysteine = (sulfur carrier)-SH + L-alanine</text>
        <dbReference type="Rhea" id="RHEA:43892"/>
        <dbReference type="Rhea" id="RHEA-COMP:14737"/>
        <dbReference type="Rhea" id="RHEA-COMP:14739"/>
        <dbReference type="ChEBI" id="CHEBI:29917"/>
        <dbReference type="ChEBI" id="CHEBI:35235"/>
        <dbReference type="ChEBI" id="CHEBI:57972"/>
        <dbReference type="ChEBI" id="CHEBI:64428"/>
        <dbReference type="EC" id="2.8.1.7"/>
    </reaction>
</comment>
<evidence type="ECO:0000256" key="2">
    <source>
        <dbReference type="ARBA" id="ARBA00006490"/>
    </source>
</evidence>
<evidence type="ECO:0000256" key="5">
    <source>
        <dbReference type="ARBA" id="ARBA00022898"/>
    </source>
</evidence>
<keyword evidence="6" id="KW-0408">Iron</keyword>
<dbReference type="InterPro" id="IPR016454">
    <property type="entry name" value="Cysteine_dSase"/>
</dbReference>